<evidence type="ECO:0000313" key="5">
    <source>
        <dbReference type="Proteomes" id="UP000175669"/>
    </source>
</evidence>
<dbReference type="InterPro" id="IPR052574">
    <property type="entry name" value="CDIRP"/>
</dbReference>
<evidence type="ECO:0008006" key="6">
    <source>
        <dbReference type="Google" id="ProtNLM"/>
    </source>
</evidence>
<evidence type="ECO:0000256" key="2">
    <source>
        <dbReference type="ARBA" id="ARBA00022737"/>
    </source>
</evidence>
<dbReference type="STRING" id="1524254.PHACT_13295"/>
<dbReference type="InterPro" id="IPR032675">
    <property type="entry name" value="LRR_dom_sf"/>
</dbReference>
<comment type="caution">
    <text evidence="4">The sequence shown here is derived from an EMBL/GenBank/DDBJ whole genome shotgun (WGS) entry which is preliminary data.</text>
</comment>
<gene>
    <name evidence="4" type="ORF">PHACT_13295</name>
</gene>
<organism evidence="4 5">
    <name type="scientific">Pseudohongiella acticola</name>
    <dbReference type="NCBI Taxonomy" id="1524254"/>
    <lineage>
        <taxon>Bacteria</taxon>
        <taxon>Pseudomonadati</taxon>
        <taxon>Pseudomonadota</taxon>
        <taxon>Gammaproteobacteria</taxon>
        <taxon>Pseudomonadales</taxon>
        <taxon>Pseudohongiellaceae</taxon>
        <taxon>Pseudohongiella</taxon>
    </lineage>
</organism>
<dbReference type="InterPro" id="IPR001611">
    <property type="entry name" value="Leu-rich_rpt"/>
</dbReference>
<keyword evidence="3" id="KW-0472">Membrane</keyword>
<evidence type="ECO:0000256" key="3">
    <source>
        <dbReference type="SAM" id="Phobius"/>
    </source>
</evidence>
<dbReference type="PROSITE" id="PS51450">
    <property type="entry name" value="LRR"/>
    <property type="match status" value="1"/>
</dbReference>
<evidence type="ECO:0000256" key="1">
    <source>
        <dbReference type="ARBA" id="ARBA00022614"/>
    </source>
</evidence>
<keyword evidence="3" id="KW-1133">Transmembrane helix</keyword>
<accession>A0A1E8CGJ6</accession>
<dbReference type="PANTHER" id="PTHR47566:SF1">
    <property type="entry name" value="PROTEIN NUD1"/>
    <property type="match status" value="1"/>
</dbReference>
<dbReference type="Proteomes" id="UP000175669">
    <property type="component" value="Unassembled WGS sequence"/>
</dbReference>
<dbReference type="GO" id="GO:0035591">
    <property type="term" value="F:signaling adaptor activity"/>
    <property type="evidence" value="ECO:0007669"/>
    <property type="project" value="TreeGrafter"/>
</dbReference>
<sequence length="204" mass="21597">MDVQNALISPVTATAAEAAGQSIQTPTRTATQPHAKFRVLALIMLVLCALLLANCSRKFSVSVNQNVLYDPRPGHAVTVTDAGLQSCVNVAMRDGSLDNADDVQILACPALEIESLGGITQLQNLRYLDLAGNQLEHLDELRRLNRLSSVNAPNNALTDISGLLSIASLTSAVLTGNTGIPCDQLDTLAQKLGQNLLRPASCVE</sequence>
<dbReference type="Gene3D" id="3.80.10.10">
    <property type="entry name" value="Ribonuclease Inhibitor"/>
    <property type="match status" value="1"/>
</dbReference>
<dbReference type="SUPFAM" id="SSF52058">
    <property type="entry name" value="L domain-like"/>
    <property type="match status" value="1"/>
</dbReference>
<dbReference type="PANTHER" id="PTHR47566">
    <property type="match status" value="1"/>
</dbReference>
<dbReference type="AlphaFoldDB" id="A0A1E8CGJ6"/>
<evidence type="ECO:0000313" key="4">
    <source>
        <dbReference type="EMBL" id="OFE11512.1"/>
    </source>
</evidence>
<proteinExistence type="predicted"/>
<keyword evidence="5" id="KW-1185">Reference proteome</keyword>
<protein>
    <recommendedName>
        <fullName evidence="6">Internalin</fullName>
    </recommendedName>
</protein>
<dbReference type="EMBL" id="MASR01000002">
    <property type="protein sequence ID" value="OFE11512.1"/>
    <property type="molecule type" value="Genomic_DNA"/>
</dbReference>
<keyword evidence="3" id="KW-0812">Transmembrane</keyword>
<dbReference type="OrthoDB" id="7062566at2"/>
<keyword evidence="2" id="KW-0677">Repeat</keyword>
<reference evidence="5" key="1">
    <citation type="submission" date="2016-07" db="EMBL/GenBank/DDBJ databases">
        <authorList>
            <person name="Florea S."/>
            <person name="Webb J.S."/>
            <person name="Jaromczyk J."/>
            <person name="Schardl C.L."/>
        </authorList>
    </citation>
    <scope>NUCLEOTIDE SEQUENCE [LARGE SCALE GENOMIC DNA]</scope>
    <source>
        <strain evidence="5">KCTC 42131</strain>
    </source>
</reference>
<feature type="transmembrane region" description="Helical" evidence="3">
    <location>
        <begin position="37"/>
        <end position="55"/>
    </location>
</feature>
<dbReference type="RefSeq" id="WP_070118762.1">
    <property type="nucleotide sequence ID" value="NZ_MASR01000002.1"/>
</dbReference>
<name>A0A1E8CGJ6_9GAMM</name>
<keyword evidence="1" id="KW-0433">Leucine-rich repeat</keyword>